<keyword evidence="2" id="KW-1185">Reference proteome</keyword>
<name>A0ABP9FW68_9MICC</name>
<dbReference type="Proteomes" id="UP001500368">
    <property type="component" value="Unassembled WGS sequence"/>
</dbReference>
<organism evidence="1 2">
    <name type="scientific">Nesterenkonia rhizosphaerae</name>
    <dbReference type="NCBI Taxonomy" id="1348272"/>
    <lineage>
        <taxon>Bacteria</taxon>
        <taxon>Bacillati</taxon>
        <taxon>Actinomycetota</taxon>
        <taxon>Actinomycetes</taxon>
        <taxon>Micrococcales</taxon>
        <taxon>Micrococcaceae</taxon>
        <taxon>Nesterenkonia</taxon>
    </lineage>
</organism>
<comment type="caution">
    <text evidence="1">The sequence shown here is derived from an EMBL/GenBank/DDBJ whole genome shotgun (WGS) entry which is preliminary data.</text>
</comment>
<evidence type="ECO:0000313" key="1">
    <source>
        <dbReference type="EMBL" id="GAA4915710.1"/>
    </source>
</evidence>
<sequence length="85" mass="9591">MVNMIGFHHKEPTFNTSKSGESGFYIRELPRPTTEHPDRVIMSSPCTRGVIYSADHARQIIAKNNPGDSPLQARAYLENRGLSYE</sequence>
<protein>
    <submittedName>
        <fullName evidence="1">Uncharacterized protein</fullName>
    </submittedName>
</protein>
<gene>
    <name evidence="1" type="ORF">GCM10025790_08390</name>
</gene>
<reference evidence="2" key="1">
    <citation type="journal article" date="2019" name="Int. J. Syst. Evol. Microbiol.">
        <title>The Global Catalogue of Microorganisms (GCM) 10K type strain sequencing project: providing services to taxonomists for standard genome sequencing and annotation.</title>
        <authorList>
            <consortium name="The Broad Institute Genomics Platform"/>
            <consortium name="The Broad Institute Genome Sequencing Center for Infectious Disease"/>
            <person name="Wu L."/>
            <person name="Ma J."/>
        </authorList>
    </citation>
    <scope>NUCLEOTIDE SEQUENCE [LARGE SCALE GENOMIC DNA]</scope>
    <source>
        <strain evidence="2">JCM 19129</strain>
    </source>
</reference>
<dbReference type="EMBL" id="BAABLW010000005">
    <property type="protein sequence ID" value="GAA4915710.1"/>
    <property type="molecule type" value="Genomic_DNA"/>
</dbReference>
<evidence type="ECO:0000313" key="2">
    <source>
        <dbReference type="Proteomes" id="UP001500368"/>
    </source>
</evidence>
<proteinExistence type="predicted"/>
<accession>A0ABP9FW68</accession>
<dbReference type="RefSeq" id="WP_345476824.1">
    <property type="nucleotide sequence ID" value="NZ_BAABLW010000005.1"/>
</dbReference>